<keyword evidence="1" id="KW-1133">Transmembrane helix</keyword>
<gene>
    <name evidence="2" type="ORF">BpHYR1_011562</name>
</gene>
<evidence type="ECO:0000313" key="3">
    <source>
        <dbReference type="Proteomes" id="UP000276133"/>
    </source>
</evidence>
<keyword evidence="1" id="KW-0812">Transmembrane</keyword>
<dbReference type="EMBL" id="REGN01000888">
    <property type="protein sequence ID" value="RNA38343.1"/>
    <property type="molecule type" value="Genomic_DNA"/>
</dbReference>
<dbReference type="Proteomes" id="UP000276133">
    <property type="component" value="Unassembled WGS sequence"/>
</dbReference>
<keyword evidence="3" id="KW-1185">Reference proteome</keyword>
<organism evidence="2 3">
    <name type="scientific">Brachionus plicatilis</name>
    <name type="common">Marine rotifer</name>
    <name type="synonym">Brachionus muelleri</name>
    <dbReference type="NCBI Taxonomy" id="10195"/>
    <lineage>
        <taxon>Eukaryota</taxon>
        <taxon>Metazoa</taxon>
        <taxon>Spiralia</taxon>
        <taxon>Gnathifera</taxon>
        <taxon>Rotifera</taxon>
        <taxon>Eurotatoria</taxon>
        <taxon>Monogononta</taxon>
        <taxon>Pseudotrocha</taxon>
        <taxon>Ploima</taxon>
        <taxon>Brachionidae</taxon>
        <taxon>Brachionus</taxon>
    </lineage>
</organism>
<accession>A0A3M7SRB9</accession>
<proteinExistence type="predicted"/>
<feature type="transmembrane region" description="Helical" evidence="1">
    <location>
        <begin position="28"/>
        <end position="50"/>
    </location>
</feature>
<sequence>MNYDPNFLKLGNFFQFSKTVKKLKLGDIIFIDIRVYILLLILYICVGLLLNKNNNAIESNL</sequence>
<reference evidence="2 3" key="1">
    <citation type="journal article" date="2018" name="Sci. Rep.">
        <title>Genomic signatures of local adaptation to the degree of environmental predictability in rotifers.</title>
        <authorList>
            <person name="Franch-Gras L."/>
            <person name="Hahn C."/>
            <person name="Garcia-Roger E.M."/>
            <person name="Carmona M.J."/>
            <person name="Serra M."/>
            <person name="Gomez A."/>
        </authorList>
    </citation>
    <scope>NUCLEOTIDE SEQUENCE [LARGE SCALE GENOMIC DNA]</scope>
    <source>
        <strain evidence="2">HYR1</strain>
    </source>
</reference>
<protein>
    <submittedName>
        <fullName evidence="2">Uncharacterized protein</fullName>
    </submittedName>
</protein>
<evidence type="ECO:0000313" key="2">
    <source>
        <dbReference type="EMBL" id="RNA38343.1"/>
    </source>
</evidence>
<dbReference type="AlphaFoldDB" id="A0A3M7SRB9"/>
<name>A0A3M7SRB9_BRAPC</name>
<evidence type="ECO:0000256" key="1">
    <source>
        <dbReference type="SAM" id="Phobius"/>
    </source>
</evidence>
<keyword evidence="1" id="KW-0472">Membrane</keyword>
<comment type="caution">
    <text evidence="2">The sequence shown here is derived from an EMBL/GenBank/DDBJ whole genome shotgun (WGS) entry which is preliminary data.</text>
</comment>